<keyword evidence="2" id="KW-1185">Reference proteome</keyword>
<evidence type="ECO:0008006" key="3">
    <source>
        <dbReference type="Google" id="ProtNLM"/>
    </source>
</evidence>
<accession>A0ABW6WA26</accession>
<protein>
    <recommendedName>
        <fullName evidence="3">Lipoprotein</fullName>
    </recommendedName>
</protein>
<proteinExistence type="predicted"/>
<comment type="caution">
    <text evidence="1">The sequence shown here is derived from an EMBL/GenBank/DDBJ whole genome shotgun (WGS) entry which is preliminary data.</text>
</comment>
<reference evidence="1 2" key="1">
    <citation type="submission" date="2024-10" db="EMBL/GenBank/DDBJ databases">
        <title>The Natural Products Discovery Center: Release of the First 8490 Sequenced Strains for Exploring Actinobacteria Biosynthetic Diversity.</title>
        <authorList>
            <person name="Kalkreuter E."/>
            <person name="Kautsar S.A."/>
            <person name="Yang D."/>
            <person name="Bader C.D."/>
            <person name="Teijaro C.N."/>
            <person name="Fluegel L."/>
            <person name="Davis C.M."/>
            <person name="Simpson J.R."/>
            <person name="Lauterbach L."/>
            <person name="Steele A.D."/>
            <person name="Gui C."/>
            <person name="Meng S."/>
            <person name="Li G."/>
            <person name="Viehrig K."/>
            <person name="Ye F."/>
            <person name="Su P."/>
            <person name="Kiefer A.F."/>
            <person name="Nichols A."/>
            <person name="Cepeda A.J."/>
            <person name="Yan W."/>
            <person name="Fan B."/>
            <person name="Jiang Y."/>
            <person name="Adhikari A."/>
            <person name="Zheng C.-J."/>
            <person name="Schuster L."/>
            <person name="Cowan T.M."/>
            <person name="Smanski M.J."/>
            <person name="Chevrette M.G."/>
            <person name="De Carvalho L.P.S."/>
            <person name="Shen B."/>
        </authorList>
    </citation>
    <scope>NUCLEOTIDE SEQUENCE [LARGE SCALE GENOMIC DNA]</scope>
    <source>
        <strain evidence="1 2">NPDC000087</strain>
    </source>
</reference>
<organism evidence="1 2">
    <name type="scientific">Paractinoplanes globisporus</name>
    <dbReference type="NCBI Taxonomy" id="113565"/>
    <lineage>
        <taxon>Bacteria</taxon>
        <taxon>Bacillati</taxon>
        <taxon>Actinomycetota</taxon>
        <taxon>Actinomycetes</taxon>
        <taxon>Micromonosporales</taxon>
        <taxon>Micromonosporaceae</taxon>
        <taxon>Paractinoplanes</taxon>
    </lineage>
</organism>
<gene>
    <name evidence="1" type="ORF">ACFY35_05200</name>
</gene>
<dbReference type="Proteomes" id="UP001602245">
    <property type="component" value="Unassembled WGS sequence"/>
</dbReference>
<dbReference type="EMBL" id="JBIAZU010000001">
    <property type="protein sequence ID" value="MFF5288812.1"/>
    <property type="molecule type" value="Genomic_DNA"/>
</dbReference>
<name>A0ABW6WA26_9ACTN</name>
<sequence>MPVSRGGRWTAVVFVLIGMVAPAGCGGGSSASPSPSPSSMSDAQLQVLVNNLVQCIRQHGAPGMPDIPVREGRVVVPDENTVDQATRRNAESARAACKAVEDRIPATALQNGNDRQGVPNAADVPKMRQFAQCMRQNGVPGWPDPRADGTFPGADQIMAQGKAVVGPKIRVCQKYYDGPIRFSS</sequence>
<dbReference type="RefSeq" id="WP_157295160.1">
    <property type="nucleotide sequence ID" value="NZ_JBIAZU010000001.1"/>
</dbReference>
<evidence type="ECO:0000313" key="2">
    <source>
        <dbReference type="Proteomes" id="UP001602245"/>
    </source>
</evidence>
<evidence type="ECO:0000313" key="1">
    <source>
        <dbReference type="EMBL" id="MFF5288812.1"/>
    </source>
</evidence>